<dbReference type="AlphaFoldDB" id="A0A6C0IZ37"/>
<proteinExistence type="predicted"/>
<evidence type="ECO:0000313" key="1">
    <source>
        <dbReference type="EMBL" id="QHT98608.1"/>
    </source>
</evidence>
<accession>A0A6C0IZ37</accession>
<dbReference type="EMBL" id="MN740294">
    <property type="protein sequence ID" value="QHT98608.1"/>
    <property type="molecule type" value="Genomic_DNA"/>
</dbReference>
<organism evidence="1">
    <name type="scientific">viral metagenome</name>
    <dbReference type="NCBI Taxonomy" id="1070528"/>
    <lineage>
        <taxon>unclassified sequences</taxon>
        <taxon>metagenomes</taxon>
        <taxon>organismal metagenomes</taxon>
    </lineage>
</organism>
<protein>
    <submittedName>
        <fullName evidence="1">Uncharacterized protein</fullName>
    </submittedName>
</protein>
<reference evidence="1" key="1">
    <citation type="journal article" date="2020" name="Nature">
        <title>Giant virus diversity and host interactions through global metagenomics.</title>
        <authorList>
            <person name="Schulz F."/>
            <person name="Roux S."/>
            <person name="Paez-Espino D."/>
            <person name="Jungbluth S."/>
            <person name="Walsh D.A."/>
            <person name="Denef V.J."/>
            <person name="McMahon K.D."/>
            <person name="Konstantinidis K.T."/>
            <person name="Eloe-Fadrosh E.A."/>
            <person name="Kyrpides N.C."/>
            <person name="Woyke T."/>
        </authorList>
    </citation>
    <scope>NUCLEOTIDE SEQUENCE</scope>
    <source>
        <strain evidence="1">GVMAG-M-3300025676-16</strain>
    </source>
</reference>
<name>A0A6C0IZ37_9ZZZZ</name>
<sequence length="572" mass="62784">MSNKRYIELDSSFRNRNQWPNPAQFEVIFSLSGFGDKETSVDPFSDAAVTNEWVGGDFNLAGTTLATKRVLTGTFTAPATSSYPLVEASNNQNLIVEFDETTDLPQIQDNYYVGAVMALTSLTPIQRRRIISSSLTTIDTSSKKYIMVIVLETPFTDIISGGATLKITDPTYMADPSNPLLFVPKGKWLGASHGPNAYNRYILYNDTKSIALGSPVYRKVIGFDTYSQIVSVNTTTSTIETNNSGPTISWAVGDKYKFRINPPLLGTTATSTTINNNIPSSYVVSLPLNSFSDEDGFYKNSWITILTGSSKGETRLISRSVYLSSIANGGSINSLIMPNNVRSINTYLNTFIQITSGASSGDVRQIIGVDNNTVTVDSNFSSIISNGDGFTIKSLITSTPFNYNVTSGDQFEILPFTRDNMGPLNYNGSLVSQQEAVCYEIELVNLVVPNRDLDVGVGNRISFYPYIYVEFYNITSASSGNIWPIYTNNVHATKAVFRVPINDVANPVVSSFIKIDGGGMVQTLKFKPNDNLYFCVKLPTGEVFRTVDKDNLGPLFPRGEIQISALFSIKRL</sequence>